<dbReference type="Proteomes" id="UP000636800">
    <property type="component" value="Chromosome 1"/>
</dbReference>
<evidence type="ECO:0000313" key="2">
    <source>
        <dbReference type="Proteomes" id="UP000636800"/>
    </source>
</evidence>
<dbReference type="InterPro" id="IPR027854">
    <property type="entry name" value="STMP1"/>
</dbReference>
<dbReference type="EMBL" id="JADCNL010000001">
    <property type="protein sequence ID" value="KAG0497912.1"/>
    <property type="molecule type" value="Genomic_DNA"/>
</dbReference>
<dbReference type="PANTHER" id="PTHR33528:SF14">
    <property type="entry name" value="SOLUTE CARRIER FAMILY 35 MEMBER A4"/>
    <property type="match status" value="1"/>
</dbReference>
<accession>A0A835S6M9</accession>
<sequence>MGASCGIYVAQNYDVPDMRKLFLMGIGMARQYEEIYRKPKKKPESNNASLDRGEQVKISIDCLTEIDAEGFVLINLAAELGALAVHQPKQ</sequence>
<evidence type="ECO:0000313" key="1">
    <source>
        <dbReference type="EMBL" id="KAG0497912.1"/>
    </source>
</evidence>
<dbReference type="Pfam" id="PF15054">
    <property type="entry name" value="DUF4535"/>
    <property type="match status" value="1"/>
</dbReference>
<organism evidence="1 2">
    <name type="scientific">Vanilla planifolia</name>
    <name type="common">Vanilla</name>
    <dbReference type="NCBI Taxonomy" id="51239"/>
    <lineage>
        <taxon>Eukaryota</taxon>
        <taxon>Viridiplantae</taxon>
        <taxon>Streptophyta</taxon>
        <taxon>Embryophyta</taxon>
        <taxon>Tracheophyta</taxon>
        <taxon>Spermatophyta</taxon>
        <taxon>Magnoliopsida</taxon>
        <taxon>Liliopsida</taxon>
        <taxon>Asparagales</taxon>
        <taxon>Orchidaceae</taxon>
        <taxon>Vanilloideae</taxon>
        <taxon>Vanilleae</taxon>
        <taxon>Vanilla</taxon>
    </lineage>
</organism>
<name>A0A835S6M9_VANPL</name>
<proteinExistence type="predicted"/>
<keyword evidence="2" id="KW-1185">Reference proteome</keyword>
<protein>
    <submittedName>
        <fullName evidence="1">Uncharacterized protein</fullName>
    </submittedName>
</protein>
<dbReference type="OrthoDB" id="2015720at2759"/>
<dbReference type="PANTHER" id="PTHR33528">
    <property type="entry name" value="OS07G0239500 PROTEIN"/>
    <property type="match status" value="1"/>
</dbReference>
<comment type="caution">
    <text evidence="1">The sequence shown here is derived from an EMBL/GenBank/DDBJ whole genome shotgun (WGS) entry which is preliminary data.</text>
</comment>
<reference evidence="1 2" key="1">
    <citation type="journal article" date="2020" name="Nat. Food">
        <title>A phased Vanilla planifolia genome enables genetic improvement of flavour and production.</title>
        <authorList>
            <person name="Hasing T."/>
            <person name="Tang H."/>
            <person name="Brym M."/>
            <person name="Khazi F."/>
            <person name="Huang T."/>
            <person name="Chambers A.H."/>
        </authorList>
    </citation>
    <scope>NUCLEOTIDE SEQUENCE [LARGE SCALE GENOMIC DNA]</scope>
    <source>
        <tissue evidence="1">Leaf</tissue>
    </source>
</reference>
<gene>
    <name evidence="1" type="ORF">HPP92_002603</name>
</gene>
<dbReference type="AlphaFoldDB" id="A0A835S6M9"/>